<dbReference type="AlphaFoldDB" id="T1A1C5"/>
<evidence type="ECO:0000313" key="2">
    <source>
        <dbReference type="EMBL" id="EQD50667.1"/>
    </source>
</evidence>
<feature type="region of interest" description="Disordered" evidence="1">
    <location>
        <begin position="166"/>
        <end position="196"/>
    </location>
</feature>
<dbReference type="EMBL" id="AUZY01007226">
    <property type="protein sequence ID" value="EQD50667.1"/>
    <property type="molecule type" value="Genomic_DNA"/>
</dbReference>
<proteinExistence type="predicted"/>
<sequence>MDAARSCVRFFREHPTTVVYRRGREAMPATEEESEGCDIEGVNFLWWRAPVRILGTDHVEGLVIQRTELGPPDARGKRNVVLVPGTEETLDCDTVIIAAGQVADLEGFPPTLDLKAPRGWPEGKREDWGTGIEGIFASGNKSIVFAMSAGTKVAEAIDAYIARKKGRDPIPRPDPFGGPEPAQIYPEGYGEPSWVL</sequence>
<comment type="caution">
    <text evidence="2">The sequence shown here is derived from an EMBL/GenBank/DDBJ whole genome shotgun (WGS) entry which is preliminary data.</text>
</comment>
<dbReference type="SUPFAM" id="SSF51905">
    <property type="entry name" value="FAD/NAD(P)-binding domain"/>
    <property type="match status" value="2"/>
</dbReference>
<reference evidence="2" key="2">
    <citation type="journal article" date="2014" name="ISME J.">
        <title>Microbial stratification in low pH oxic and suboxic macroscopic growths along an acid mine drainage.</title>
        <authorList>
            <person name="Mendez-Garcia C."/>
            <person name="Mesa V."/>
            <person name="Sprenger R.R."/>
            <person name="Richter M."/>
            <person name="Diez M.S."/>
            <person name="Solano J."/>
            <person name="Bargiela R."/>
            <person name="Golyshina O.V."/>
            <person name="Manteca A."/>
            <person name="Ramos J.L."/>
            <person name="Gallego J.R."/>
            <person name="Llorente I."/>
            <person name="Martins Dos Santos V.A."/>
            <person name="Jensen O.N."/>
            <person name="Pelaez A.I."/>
            <person name="Sanchez J."/>
            <person name="Ferrer M."/>
        </authorList>
    </citation>
    <scope>NUCLEOTIDE SEQUENCE</scope>
</reference>
<name>T1A1C5_9ZZZZ</name>
<gene>
    <name evidence="2" type="ORF">B1B_11159</name>
</gene>
<protein>
    <submittedName>
        <fullName evidence="2">Glutamate synthase (Nadph), homotetrameric</fullName>
    </submittedName>
</protein>
<dbReference type="Gene3D" id="3.50.50.60">
    <property type="entry name" value="FAD/NAD(P)-binding domain"/>
    <property type="match status" value="1"/>
</dbReference>
<accession>T1A1C5</accession>
<evidence type="ECO:0000256" key="1">
    <source>
        <dbReference type="SAM" id="MobiDB-lite"/>
    </source>
</evidence>
<dbReference type="InterPro" id="IPR036188">
    <property type="entry name" value="FAD/NAD-bd_sf"/>
</dbReference>
<organism evidence="2">
    <name type="scientific">mine drainage metagenome</name>
    <dbReference type="NCBI Taxonomy" id="410659"/>
    <lineage>
        <taxon>unclassified sequences</taxon>
        <taxon>metagenomes</taxon>
        <taxon>ecological metagenomes</taxon>
    </lineage>
</organism>
<reference evidence="2" key="1">
    <citation type="submission" date="2013-08" db="EMBL/GenBank/DDBJ databases">
        <authorList>
            <person name="Mendez C."/>
            <person name="Richter M."/>
            <person name="Ferrer M."/>
            <person name="Sanchez J."/>
        </authorList>
    </citation>
    <scope>NUCLEOTIDE SEQUENCE</scope>
</reference>